<sequence length="287" mass="29488">MPSHPVRSALLAILVALVVVALPQVAPGAPLGTSGALVLEPLTETADADETDPAWSPDGSTLLVTRRDEDGSALVAIDLERGAAAEVVRDAEAGDWSPDGRSIVFVRGGELWVVAASGGEAVRISEPDAEATFTDPAWSPDGSLIAATVTPDGSGPAGQEVGVLPAAGGAVRLLTSSSDDDDATTWVSAHEPAWHPDGRSLIYTRRLGDGTALHRVALSDGADAALLPPPVDDDPSTEAAAAPSPDVGWLAFWGDGSVWLVDPAAPALRRRLTLPEENLDEPAFSPD</sequence>
<name>A0A6J4UKN5_9ACTN</name>
<proteinExistence type="inferred from homology"/>
<dbReference type="InterPro" id="IPR011042">
    <property type="entry name" value="6-blade_b-propeller_TolB-like"/>
</dbReference>
<protein>
    <submittedName>
        <fullName evidence="2">Uncharacterized protein</fullName>
    </submittedName>
</protein>
<evidence type="ECO:0000313" key="2">
    <source>
        <dbReference type="EMBL" id="CAA9550583.1"/>
    </source>
</evidence>
<dbReference type="SUPFAM" id="SSF82171">
    <property type="entry name" value="DPP6 N-terminal domain-like"/>
    <property type="match status" value="1"/>
</dbReference>
<organism evidence="2">
    <name type="scientific">uncultured Thermoleophilia bacterium</name>
    <dbReference type="NCBI Taxonomy" id="1497501"/>
    <lineage>
        <taxon>Bacteria</taxon>
        <taxon>Bacillati</taxon>
        <taxon>Actinomycetota</taxon>
        <taxon>Thermoleophilia</taxon>
        <taxon>environmental samples</taxon>
    </lineage>
</organism>
<gene>
    <name evidence="2" type="ORF">AVDCRST_MAG79-2667</name>
</gene>
<feature type="non-terminal residue" evidence="2">
    <location>
        <position position="287"/>
    </location>
</feature>
<dbReference type="EMBL" id="CADCWC010000410">
    <property type="protein sequence ID" value="CAA9550583.1"/>
    <property type="molecule type" value="Genomic_DNA"/>
</dbReference>
<comment type="similarity">
    <text evidence="1">Belongs to the TolB family.</text>
</comment>
<dbReference type="Gene3D" id="2.120.10.30">
    <property type="entry name" value="TolB, C-terminal domain"/>
    <property type="match status" value="2"/>
</dbReference>
<accession>A0A6J4UKN5</accession>
<dbReference type="InterPro" id="IPR011659">
    <property type="entry name" value="WD40"/>
</dbReference>
<reference evidence="2" key="1">
    <citation type="submission" date="2020-02" db="EMBL/GenBank/DDBJ databases">
        <authorList>
            <person name="Meier V. D."/>
        </authorList>
    </citation>
    <scope>NUCLEOTIDE SEQUENCE</scope>
    <source>
        <strain evidence="2">AVDCRST_MAG79</strain>
    </source>
</reference>
<dbReference type="PANTHER" id="PTHR36842:SF1">
    <property type="entry name" value="PROTEIN TOLB"/>
    <property type="match status" value="1"/>
</dbReference>
<dbReference type="AlphaFoldDB" id="A0A6J4UKN5"/>
<dbReference type="Pfam" id="PF07676">
    <property type="entry name" value="PD40"/>
    <property type="match status" value="4"/>
</dbReference>
<evidence type="ECO:0000256" key="1">
    <source>
        <dbReference type="ARBA" id="ARBA00009820"/>
    </source>
</evidence>
<dbReference type="PANTHER" id="PTHR36842">
    <property type="entry name" value="PROTEIN TOLB HOMOLOG"/>
    <property type="match status" value="1"/>
</dbReference>